<feature type="region of interest" description="Disordered" evidence="1">
    <location>
        <begin position="146"/>
        <end position="226"/>
    </location>
</feature>
<feature type="compositionally biased region" description="Polar residues" evidence="1">
    <location>
        <begin position="568"/>
        <end position="578"/>
    </location>
</feature>
<feature type="compositionally biased region" description="Polar residues" evidence="1">
    <location>
        <begin position="18"/>
        <end position="27"/>
    </location>
</feature>
<organism evidence="2 3">
    <name type="scientific">Phaeomoniella chlamydospora</name>
    <name type="common">Phaeoacremonium chlamydosporum</name>
    <dbReference type="NCBI Taxonomy" id="158046"/>
    <lineage>
        <taxon>Eukaryota</taxon>
        <taxon>Fungi</taxon>
        <taxon>Dikarya</taxon>
        <taxon>Ascomycota</taxon>
        <taxon>Pezizomycotina</taxon>
        <taxon>Eurotiomycetes</taxon>
        <taxon>Chaetothyriomycetidae</taxon>
        <taxon>Phaeomoniellales</taxon>
        <taxon>Phaeomoniellaceae</taxon>
        <taxon>Phaeomoniella</taxon>
    </lineage>
</organism>
<name>A0A0G2E6T8_PHACM</name>
<feature type="compositionally biased region" description="Basic and acidic residues" evidence="1">
    <location>
        <begin position="583"/>
        <end position="598"/>
    </location>
</feature>
<feature type="compositionally biased region" description="Basic and acidic residues" evidence="1">
    <location>
        <begin position="536"/>
        <end position="551"/>
    </location>
</feature>
<evidence type="ECO:0008006" key="4">
    <source>
        <dbReference type="Google" id="ProtNLM"/>
    </source>
</evidence>
<reference evidence="2 3" key="2">
    <citation type="submission" date="2015-05" db="EMBL/GenBank/DDBJ databases">
        <authorList>
            <person name="Morales-Cruz A."/>
            <person name="Amrine K.C."/>
            <person name="Cantu D."/>
        </authorList>
    </citation>
    <scope>NUCLEOTIDE SEQUENCE [LARGE SCALE GENOMIC DNA]</scope>
    <source>
        <strain evidence="2">UCRPC4</strain>
    </source>
</reference>
<sequence>MTHPTILSQINWVNITSPPAFRSSQASIEPEATSYPPEIPEPDEKENKRSKRSYFGIQSSVKESAPKLLGRSVSVRKRALPQPPIDTTHPAHRQQGSQSAIEPSSYSDVQGLQGRIAPAGQANFQPNPGQERIPDYTALREYKRAQGSFHRSKESVQEIALERPESQASTPTGADPSKRPHHGLEQIRPPAYTSNSSSQRPDGSQQPLANENGRGTPPLSNKGREDLSILDPSSLLAKHEELLAKYSKVKRYYFEKDAQVQQLQNIVAHQRLSMNNTALDDNEYQARFNRLDGAINNFAFNIRKDWKAVPPWLQAVVNKDAASVGTKEMTAVGRACITRWLVDEIFDRFFHPGLEPTLSSQLKIIEKNIRRSMMSKATSEEAQREDHSVKLSNWRLTTMEGLHEVLSSAQSQEYRTQLTSTLIGKLTASLEMNLKDPPPPGLEVGIGGIVELAVGIASNIPMESRDVSVEYFMPGAPIIEEYMKLETALPPLTNPGATNDFLLGNINDQTDRASTNSASTDSSPEKEQFLEGDSISPRRDSLAGISRDPREKKKSIFGGLVNKKAVSGDNNGTQSRGTASSAADRDRELARERENADRVAASERERRIRFAAFAAVEVTGRGKEGGNVLVKAPCFTYSERVPAQREGSM</sequence>
<feature type="region of interest" description="Disordered" evidence="1">
    <location>
        <begin position="500"/>
        <end position="598"/>
    </location>
</feature>
<reference evidence="2 3" key="1">
    <citation type="submission" date="2015-05" db="EMBL/GenBank/DDBJ databases">
        <title>Distinctive expansion of gene families associated with plant cell wall degradation and secondary metabolism in the genomes of grapevine trunk pathogens.</title>
        <authorList>
            <person name="Lawrence D.P."/>
            <person name="Travadon R."/>
            <person name="Rolshausen P.E."/>
            <person name="Baumgartner K."/>
        </authorList>
    </citation>
    <scope>NUCLEOTIDE SEQUENCE [LARGE SCALE GENOMIC DNA]</scope>
    <source>
        <strain evidence="2">UCRPC4</strain>
    </source>
</reference>
<keyword evidence="3" id="KW-1185">Reference proteome</keyword>
<evidence type="ECO:0000256" key="1">
    <source>
        <dbReference type="SAM" id="MobiDB-lite"/>
    </source>
</evidence>
<gene>
    <name evidence="2" type="ORF">UCRPC4_g05270</name>
</gene>
<feature type="compositionally biased region" description="Basic and acidic residues" evidence="1">
    <location>
        <begin position="176"/>
        <end position="185"/>
    </location>
</feature>
<dbReference type="AlphaFoldDB" id="A0A0G2E6T8"/>
<evidence type="ECO:0000313" key="3">
    <source>
        <dbReference type="Proteomes" id="UP000053317"/>
    </source>
</evidence>
<protein>
    <recommendedName>
        <fullName evidence="4">S-adenosylmethionine-dependent methyltransferase-like protein</fullName>
    </recommendedName>
</protein>
<dbReference type="OrthoDB" id="4155914at2759"/>
<proteinExistence type="predicted"/>
<comment type="caution">
    <text evidence="2">The sequence shown here is derived from an EMBL/GenBank/DDBJ whole genome shotgun (WGS) entry which is preliminary data.</text>
</comment>
<feature type="region of interest" description="Disordered" evidence="1">
    <location>
        <begin position="18"/>
        <end position="132"/>
    </location>
</feature>
<dbReference type="Proteomes" id="UP000053317">
    <property type="component" value="Unassembled WGS sequence"/>
</dbReference>
<feature type="compositionally biased region" description="Polar residues" evidence="1">
    <location>
        <begin position="506"/>
        <end position="522"/>
    </location>
</feature>
<accession>A0A0G2E6T8</accession>
<feature type="compositionally biased region" description="Polar residues" evidence="1">
    <location>
        <begin position="94"/>
        <end position="110"/>
    </location>
</feature>
<dbReference type="EMBL" id="LCWF01000133">
    <property type="protein sequence ID" value="KKY18066.1"/>
    <property type="molecule type" value="Genomic_DNA"/>
</dbReference>
<evidence type="ECO:0000313" key="2">
    <source>
        <dbReference type="EMBL" id="KKY18066.1"/>
    </source>
</evidence>
<feature type="compositionally biased region" description="Basic and acidic residues" evidence="1">
    <location>
        <begin position="151"/>
        <end position="165"/>
    </location>
</feature>
<feature type="compositionally biased region" description="Polar residues" evidence="1">
    <location>
        <begin position="192"/>
        <end position="209"/>
    </location>
</feature>